<dbReference type="EMBL" id="JAVDRL010000007">
    <property type="protein sequence ID" value="MDR6531951.1"/>
    <property type="molecule type" value="Genomic_DNA"/>
</dbReference>
<dbReference type="PANTHER" id="PTHR21666">
    <property type="entry name" value="PEPTIDASE-RELATED"/>
    <property type="match status" value="1"/>
</dbReference>
<dbReference type="CDD" id="cd12797">
    <property type="entry name" value="M23_peptidase"/>
    <property type="match status" value="1"/>
</dbReference>
<feature type="chain" id="PRO_5045685153" evidence="1">
    <location>
        <begin position="20"/>
        <end position="264"/>
    </location>
</feature>
<keyword evidence="4" id="KW-1185">Reference proteome</keyword>
<comment type="caution">
    <text evidence="3">The sequence shown here is derived from an EMBL/GenBank/DDBJ whole genome shotgun (WGS) entry which is preliminary data.</text>
</comment>
<evidence type="ECO:0000256" key="1">
    <source>
        <dbReference type="SAM" id="SignalP"/>
    </source>
</evidence>
<dbReference type="Pfam" id="PF01551">
    <property type="entry name" value="Peptidase_M23"/>
    <property type="match status" value="1"/>
</dbReference>
<dbReference type="PANTHER" id="PTHR21666:SF270">
    <property type="entry name" value="MUREIN HYDROLASE ACTIVATOR ENVC"/>
    <property type="match status" value="1"/>
</dbReference>
<dbReference type="GO" id="GO:0016787">
    <property type="term" value="F:hydrolase activity"/>
    <property type="evidence" value="ECO:0007669"/>
    <property type="project" value="UniProtKB-KW"/>
</dbReference>
<reference evidence="3 4" key="1">
    <citation type="submission" date="2023-07" db="EMBL/GenBank/DDBJ databases">
        <title>Sorghum-associated microbial communities from plants grown in Nebraska, USA.</title>
        <authorList>
            <person name="Schachtman D."/>
        </authorList>
    </citation>
    <scope>NUCLEOTIDE SEQUENCE [LARGE SCALE GENOMIC DNA]</scope>
    <source>
        <strain evidence="3 4">DS2154</strain>
    </source>
</reference>
<proteinExistence type="predicted"/>
<protein>
    <submittedName>
        <fullName evidence="3">Murein DD-endopeptidase MepM/ murein hydrolase activator NlpD</fullName>
    </submittedName>
</protein>
<keyword evidence="3" id="KW-0378">Hydrolase</keyword>
<feature type="domain" description="M23ase beta-sheet core" evidence="2">
    <location>
        <begin position="97"/>
        <end position="193"/>
    </location>
</feature>
<feature type="signal peptide" evidence="1">
    <location>
        <begin position="1"/>
        <end position="19"/>
    </location>
</feature>
<gene>
    <name evidence="3" type="ORF">J2800_002704</name>
</gene>
<dbReference type="InterPro" id="IPR011055">
    <property type="entry name" value="Dup_hybrid_motif"/>
</dbReference>
<sequence length="264" mass="27587">MASQVLAATASPYSLAAFAAAGGAIVVWGMVNAVTAIGAMNADLDKPAPAPAVAPVTAPEPPPPPPPAFVFDAPLPGRVINSPFGLRQMPWEENGRLHEGVDIAAPAGAPVHVVTDGIVTRSGVSGSYGRFVEVAHKDGFRTLYAHLGRDAGLKRGTYVKRGTTVAYVGNSGRSTGSHLHFELRNKAGKPLNPALFMGKTFAEKDDLPLKAAAKVGRKVRLAQVSRWPEGVKAQMAGKMAADDEGVVTRVKGGRVRMRINVVDG</sequence>
<dbReference type="Proteomes" id="UP001262754">
    <property type="component" value="Unassembled WGS sequence"/>
</dbReference>
<dbReference type="RefSeq" id="WP_310032247.1">
    <property type="nucleotide sequence ID" value="NZ_JAVDRL010000007.1"/>
</dbReference>
<dbReference type="Gene3D" id="2.70.70.10">
    <property type="entry name" value="Glucose Permease (Domain IIA)"/>
    <property type="match status" value="1"/>
</dbReference>
<keyword evidence="1" id="KW-0732">Signal</keyword>
<organism evidence="3 4">
    <name type="scientific">Caulobacter rhizosphaerae</name>
    <dbReference type="NCBI Taxonomy" id="2010972"/>
    <lineage>
        <taxon>Bacteria</taxon>
        <taxon>Pseudomonadati</taxon>
        <taxon>Pseudomonadota</taxon>
        <taxon>Alphaproteobacteria</taxon>
        <taxon>Caulobacterales</taxon>
        <taxon>Caulobacteraceae</taxon>
        <taxon>Caulobacter</taxon>
    </lineage>
</organism>
<evidence type="ECO:0000259" key="2">
    <source>
        <dbReference type="Pfam" id="PF01551"/>
    </source>
</evidence>
<dbReference type="InterPro" id="IPR016047">
    <property type="entry name" value="M23ase_b-sheet_dom"/>
</dbReference>
<accession>A0ABU1N0I4</accession>
<dbReference type="InterPro" id="IPR050570">
    <property type="entry name" value="Cell_wall_metabolism_enzyme"/>
</dbReference>
<name>A0ABU1N0I4_9CAUL</name>
<evidence type="ECO:0000313" key="3">
    <source>
        <dbReference type="EMBL" id="MDR6531951.1"/>
    </source>
</evidence>
<evidence type="ECO:0000313" key="4">
    <source>
        <dbReference type="Proteomes" id="UP001262754"/>
    </source>
</evidence>
<dbReference type="SUPFAM" id="SSF51261">
    <property type="entry name" value="Duplicated hybrid motif"/>
    <property type="match status" value="1"/>
</dbReference>